<dbReference type="EMBL" id="JALHAT010000006">
    <property type="protein sequence ID" value="MCJ1960373.1"/>
    <property type="molecule type" value="Genomic_DNA"/>
</dbReference>
<comment type="caution">
    <text evidence="4">The sequence shown here is derived from an EMBL/GenBank/DDBJ whole genome shotgun (WGS) entry which is preliminary data.</text>
</comment>
<name>A0ABT0AB00_9SPHN</name>
<dbReference type="SUPFAM" id="SSF51735">
    <property type="entry name" value="NAD(P)-binding Rossmann-fold domains"/>
    <property type="match status" value="1"/>
</dbReference>
<sequence length="326" mass="33613">MTTGYRMIVAEHGGPEKVSRETFEVPSPGPGELLIETEAVGLNFIDTYFRKGLYPDALPIVLGSESVGTVIAMGDGVEGFALGERVGLTSNGGAYATHRIVPADKAIRVPSSVDPKIAAAVLLKGLTACYLAEDTFPAKAGDIALVHAAAGGVGSLLVPWLTDKGVTVITHCGSAEKAAQVPVPDGHSLHGDFATLAKQVREITDGKMCDVVYDGVGAASWEASLACLRSRGLMVSFGNASGAVPPVAMLDLMNGGGGSLYATRPTLAHYIATPEARDASAAKLFDRIASGVLDVKIGQTFALEDAADAHRALESRATTGSTVLIP</sequence>
<gene>
    <name evidence="4" type="ORF">MTR65_06765</name>
</gene>
<evidence type="ECO:0000256" key="2">
    <source>
        <dbReference type="ARBA" id="ARBA00023002"/>
    </source>
</evidence>
<dbReference type="Pfam" id="PF13602">
    <property type="entry name" value="ADH_zinc_N_2"/>
    <property type="match status" value="1"/>
</dbReference>
<dbReference type="InterPro" id="IPR011032">
    <property type="entry name" value="GroES-like_sf"/>
</dbReference>
<dbReference type="InterPro" id="IPR036291">
    <property type="entry name" value="NAD(P)-bd_dom_sf"/>
</dbReference>
<keyword evidence="1" id="KW-0521">NADP</keyword>
<evidence type="ECO:0000259" key="3">
    <source>
        <dbReference type="SMART" id="SM00829"/>
    </source>
</evidence>
<dbReference type="Gene3D" id="3.90.180.10">
    <property type="entry name" value="Medium-chain alcohol dehydrogenases, catalytic domain"/>
    <property type="match status" value="1"/>
</dbReference>
<accession>A0ABT0AB00</accession>
<evidence type="ECO:0000256" key="1">
    <source>
        <dbReference type="ARBA" id="ARBA00022857"/>
    </source>
</evidence>
<evidence type="ECO:0000313" key="5">
    <source>
        <dbReference type="Proteomes" id="UP001162802"/>
    </source>
</evidence>
<dbReference type="Pfam" id="PF08240">
    <property type="entry name" value="ADH_N"/>
    <property type="match status" value="1"/>
</dbReference>
<dbReference type="CDD" id="cd05286">
    <property type="entry name" value="QOR2"/>
    <property type="match status" value="1"/>
</dbReference>
<dbReference type="InterPro" id="IPR020843">
    <property type="entry name" value="ER"/>
</dbReference>
<dbReference type="PANTHER" id="PTHR48106">
    <property type="entry name" value="QUINONE OXIDOREDUCTASE PIG3-RELATED"/>
    <property type="match status" value="1"/>
</dbReference>
<proteinExistence type="predicted"/>
<keyword evidence="5" id="KW-1185">Reference proteome</keyword>
<dbReference type="InterPro" id="IPR047618">
    <property type="entry name" value="QOR-like"/>
</dbReference>
<dbReference type="SMART" id="SM00829">
    <property type="entry name" value="PKS_ER"/>
    <property type="match status" value="1"/>
</dbReference>
<reference evidence="4" key="1">
    <citation type="submission" date="2022-03" db="EMBL/GenBank/DDBJ databases">
        <title>Identification of a novel bacterium isolated from mangrove sediments.</title>
        <authorList>
            <person name="Pan X."/>
        </authorList>
    </citation>
    <scope>NUCLEOTIDE SEQUENCE</scope>
    <source>
        <strain evidence="4">B2637</strain>
    </source>
</reference>
<dbReference type="RefSeq" id="WP_243798415.1">
    <property type="nucleotide sequence ID" value="NZ_JALHAT010000006.1"/>
</dbReference>
<dbReference type="SUPFAM" id="SSF50129">
    <property type="entry name" value="GroES-like"/>
    <property type="match status" value="1"/>
</dbReference>
<dbReference type="PANTHER" id="PTHR48106:SF13">
    <property type="entry name" value="QUINONE OXIDOREDUCTASE-RELATED"/>
    <property type="match status" value="1"/>
</dbReference>
<dbReference type="Gene3D" id="3.40.50.720">
    <property type="entry name" value="NAD(P)-binding Rossmann-like Domain"/>
    <property type="match status" value="1"/>
</dbReference>
<evidence type="ECO:0000313" key="4">
    <source>
        <dbReference type="EMBL" id="MCJ1960373.1"/>
    </source>
</evidence>
<feature type="domain" description="Enoyl reductase (ER)" evidence="3">
    <location>
        <begin position="13"/>
        <end position="324"/>
    </location>
</feature>
<dbReference type="InterPro" id="IPR013154">
    <property type="entry name" value="ADH-like_N"/>
</dbReference>
<keyword evidence="2" id="KW-0560">Oxidoreductase</keyword>
<protein>
    <submittedName>
        <fullName evidence="4">Quinone oxidoreductase</fullName>
    </submittedName>
</protein>
<dbReference type="Proteomes" id="UP001162802">
    <property type="component" value="Unassembled WGS sequence"/>
</dbReference>
<organism evidence="4 5">
    <name type="scientific">Novosphingobium mangrovi</name>
    <name type="common">ex Hu et al. 2023</name>
    <dbReference type="NCBI Taxonomy" id="2930094"/>
    <lineage>
        <taxon>Bacteria</taxon>
        <taxon>Pseudomonadati</taxon>
        <taxon>Pseudomonadota</taxon>
        <taxon>Alphaproteobacteria</taxon>
        <taxon>Sphingomonadales</taxon>
        <taxon>Sphingomonadaceae</taxon>
        <taxon>Novosphingobium</taxon>
    </lineage>
</organism>